<feature type="chain" id="PRO_5046500404" description="DUF4124 domain-containing protein" evidence="2">
    <location>
        <begin position="23"/>
        <end position="140"/>
    </location>
</feature>
<dbReference type="Proteomes" id="UP000562492">
    <property type="component" value="Unassembled WGS sequence"/>
</dbReference>
<evidence type="ECO:0000313" key="4">
    <source>
        <dbReference type="Proteomes" id="UP000562492"/>
    </source>
</evidence>
<gene>
    <name evidence="3" type="ORF">HNP33_002529</name>
</gene>
<reference evidence="3 4" key="1">
    <citation type="submission" date="2020-08" db="EMBL/GenBank/DDBJ databases">
        <title>Functional genomics of gut bacteria from endangered species of beetles.</title>
        <authorList>
            <person name="Carlos-Shanley C."/>
        </authorList>
    </citation>
    <scope>NUCLEOTIDE SEQUENCE [LARGE SCALE GENOMIC DNA]</scope>
    <source>
        <strain evidence="3 4">S00124</strain>
    </source>
</reference>
<name>A0ABR6RH60_9BURK</name>
<organism evidence="3 4">
    <name type="scientific">Comamonas odontotermitis</name>
    <dbReference type="NCBI Taxonomy" id="379895"/>
    <lineage>
        <taxon>Bacteria</taxon>
        <taxon>Pseudomonadati</taxon>
        <taxon>Pseudomonadota</taxon>
        <taxon>Betaproteobacteria</taxon>
        <taxon>Burkholderiales</taxon>
        <taxon>Comamonadaceae</taxon>
        <taxon>Comamonas</taxon>
    </lineage>
</organism>
<evidence type="ECO:0000256" key="2">
    <source>
        <dbReference type="SAM" id="SignalP"/>
    </source>
</evidence>
<evidence type="ECO:0000313" key="3">
    <source>
        <dbReference type="EMBL" id="MBB6578447.1"/>
    </source>
</evidence>
<protein>
    <recommendedName>
        <fullName evidence="5">DUF4124 domain-containing protein</fullName>
    </recommendedName>
</protein>
<keyword evidence="2" id="KW-0732">Signal</keyword>
<feature type="signal peptide" evidence="2">
    <location>
        <begin position="1"/>
        <end position="22"/>
    </location>
</feature>
<accession>A0ABR6RH60</accession>
<evidence type="ECO:0008006" key="5">
    <source>
        <dbReference type="Google" id="ProtNLM"/>
    </source>
</evidence>
<keyword evidence="4" id="KW-1185">Reference proteome</keyword>
<proteinExistence type="predicted"/>
<feature type="region of interest" description="Disordered" evidence="1">
    <location>
        <begin position="37"/>
        <end position="75"/>
    </location>
</feature>
<comment type="caution">
    <text evidence="3">The sequence shown here is derived from an EMBL/GenBank/DDBJ whole genome shotgun (WGS) entry which is preliminary data.</text>
</comment>
<sequence>MHQISRLIAACVSLVCAGSAFAVSRCDSGGRVTYQDGPCGSGSAARSVDTRPASGYGYGPRPHNGHYGYHRPARSYRQPSYGQEAWRYRSPAVNPYSSKNGPCPLSHEVHNAAVSASSIGLTPYERARQQDNVRMMETCR</sequence>
<evidence type="ECO:0000256" key="1">
    <source>
        <dbReference type="SAM" id="MobiDB-lite"/>
    </source>
</evidence>
<dbReference type="EMBL" id="JACHKZ010000015">
    <property type="protein sequence ID" value="MBB6578447.1"/>
    <property type="molecule type" value="Genomic_DNA"/>
</dbReference>